<gene>
    <name evidence="2" type="ORF">GCM10007415_24210</name>
</gene>
<feature type="transmembrane region" description="Helical" evidence="1">
    <location>
        <begin position="40"/>
        <end position="60"/>
    </location>
</feature>
<evidence type="ECO:0000256" key="1">
    <source>
        <dbReference type="SAM" id="Phobius"/>
    </source>
</evidence>
<keyword evidence="1" id="KW-0812">Transmembrane</keyword>
<accession>A0A917MBB8</accession>
<sequence length="110" mass="12271">MYTTLFILIVIGTLLFYAASDKVKPENKPAWAQRFAQKSVLARSLGTIIFLICWIAVSYLQGPGSGSFALLGYLMTSYCLVVLLRPLRYFNATRLAIVALTAILLEIFVF</sequence>
<name>A0A917MBB8_9SPHI</name>
<feature type="transmembrane region" description="Helical" evidence="1">
    <location>
        <begin position="90"/>
        <end position="109"/>
    </location>
</feature>
<evidence type="ECO:0008006" key="4">
    <source>
        <dbReference type="Google" id="ProtNLM"/>
    </source>
</evidence>
<evidence type="ECO:0000313" key="2">
    <source>
        <dbReference type="EMBL" id="GGG89227.1"/>
    </source>
</evidence>
<comment type="caution">
    <text evidence="2">The sequence shown here is derived from an EMBL/GenBank/DDBJ whole genome shotgun (WGS) entry which is preliminary data.</text>
</comment>
<reference evidence="2" key="1">
    <citation type="journal article" date="2014" name="Int. J. Syst. Evol. Microbiol.">
        <title>Complete genome sequence of Corynebacterium casei LMG S-19264T (=DSM 44701T), isolated from a smear-ripened cheese.</title>
        <authorList>
            <consortium name="US DOE Joint Genome Institute (JGI-PGF)"/>
            <person name="Walter F."/>
            <person name="Albersmeier A."/>
            <person name="Kalinowski J."/>
            <person name="Ruckert C."/>
        </authorList>
    </citation>
    <scope>NUCLEOTIDE SEQUENCE</scope>
    <source>
        <strain evidence="2">CGMCC 1.12195</strain>
    </source>
</reference>
<evidence type="ECO:0000313" key="3">
    <source>
        <dbReference type="Proteomes" id="UP000660862"/>
    </source>
</evidence>
<organism evidence="2 3">
    <name type="scientific">Parapedobacter pyrenivorans</name>
    <dbReference type="NCBI Taxonomy" id="1305674"/>
    <lineage>
        <taxon>Bacteria</taxon>
        <taxon>Pseudomonadati</taxon>
        <taxon>Bacteroidota</taxon>
        <taxon>Sphingobacteriia</taxon>
        <taxon>Sphingobacteriales</taxon>
        <taxon>Sphingobacteriaceae</taxon>
        <taxon>Parapedobacter</taxon>
    </lineage>
</organism>
<proteinExistence type="predicted"/>
<reference evidence="2" key="2">
    <citation type="submission" date="2020-09" db="EMBL/GenBank/DDBJ databases">
        <authorList>
            <person name="Sun Q."/>
            <person name="Zhou Y."/>
        </authorList>
    </citation>
    <scope>NUCLEOTIDE SEQUENCE</scope>
    <source>
        <strain evidence="2">CGMCC 1.12195</strain>
    </source>
</reference>
<keyword evidence="3" id="KW-1185">Reference proteome</keyword>
<keyword evidence="1" id="KW-0472">Membrane</keyword>
<keyword evidence="1" id="KW-1133">Transmembrane helix</keyword>
<feature type="transmembrane region" description="Helical" evidence="1">
    <location>
        <begin position="67"/>
        <end position="84"/>
    </location>
</feature>
<dbReference type="RefSeq" id="WP_188506312.1">
    <property type="nucleotide sequence ID" value="NZ_BMER01000002.1"/>
</dbReference>
<protein>
    <recommendedName>
        <fullName evidence="4">DUF3325 domain-containing protein</fullName>
    </recommendedName>
</protein>
<dbReference type="EMBL" id="BMER01000002">
    <property type="protein sequence ID" value="GGG89227.1"/>
    <property type="molecule type" value="Genomic_DNA"/>
</dbReference>
<dbReference type="Proteomes" id="UP000660862">
    <property type="component" value="Unassembled WGS sequence"/>
</dbReference>
<dbReference type="AlphaFoldDB" id="A0A917MBB8"/>